<evidence type="ECO:0000313" key="8">
    <source>
        <dbReference type="EMBL" id="MBS6940877.1"/>
    </source>
</evidence>
<evidence type="ECO:0000256" key="1">
    <source>
        <dbReference type="ARBA" id="ARBA00022741"/>
    </source>
</evidence>
<evidence type="ECO:0000256" key="5">
    <source>
        <dbReference type="PROSITE-ProRule" id="PRU00560"/>
    </source>
</evidence>
<dbReference type="Gene3D" id="3.40.50.300">
    <property type="entry name" value="P-loop containing nucleotide triphosphate hydrolases"/>
    <property type="match status" value="3"/>
</dbReference>
<dbReference type="EMBL" id="JAGZSV010000078">
    <property type="protein sequence ID" value="MBS6940877.1"/>
    <property type="molecule type" value="Genomic_DNA"/>
</dbReference>
<dbReference type="GO" id="GO:0043138">
    <property type="term" value="F:3'-5' DNA helicase activity"/>
    <property type="evidence" value="ECO:0007669"/>
    <property type="project" value="TreeGrafter"/>
</dbReference>
<dbReference type="InterPro" id="IPR000212">
    <property type="entry name" value="DNA_helicase_UvrD/REP"/>
</dbReference>
<reference evidence="8" key="1">
    <citation type="submission" date="2021-02" db="EMBL/GenBank/DDBJ databases">
        <title>Infant gut strain persistence is associated with maternal origin, phylogeny, and functional potential including surface adhesion and iron acquisition.</title>
        <authorList>
            <person name="Lou Y.C."/>
        </authorList>
    </citation>
    <scope>NUCLEOTIDE SEQUENCE</scope>
    <source>
        <strain evidence="8">L2_039_000G1_dasL2_039_000G1_concoct_11</strain>
    </source>
</reference>
<evidence type="ECO:0000256" key="2">
    <source>
        <dbReference type="ARBA" id="ARBA00022801"/>
    </source>
</evidence>
<dbReference type="Pfam" id="PF00580">
    <property type="entry name" value="UvrD-helicase"/>
    <property type="match status" value="1"/>
</dbReference>
<feature type="binding site" evidence="5">
    <location>
        <begin position="298"/>
        <end position="305"/>
    </location>
    <ligand>
        <name>ATP</name>
        <dbReference type="ChEBI" id="CHEBI:30616"/>
    </ligand>
</feature>
<dbReference type="GO" id="GO:0000725">
    <property type="term" value="P:recombinational repair"/>
    <property type="evidence" value="ECO:0007669"/>
    <property type="project" value="TreeGrafter"/>
</dbReference>
<feature type="domain" description="UvrD-like helicase ATP-binding" evidence="7">
    <location>
        <begin position="277"/>
        <end position="615"/>
    </location>
</feature>
<keyword evidence="1 5" id="KW-0547">Nucleotide-binding</keyword>
<keyword evidence="4 5" id="KW-0067">ATP-binding</keyword>
<dbReference type="InterPro" id="IPR014016">
    <property type="entry name" value="UvrD-like_ATP-bd"/>
</dbReference>
<dbReference type="GO" id="GO:0016787">
    <property type="term" value="F:hydrolase activity"/>
    <property type="evidence" value="ECO:0007669"/>
    <property type="project" value="UniProtKB-UniRule"/>
</dbReference>
<feature type="compositionally biased region" description="Basic and acidic residues" evidence="6">
    <location>
        <begin position="32"/>
        <end position="43"/>
    </location>
</feature>
<dbReference type="PROSITE" id="PS51198">
    <property type="entry name" value="UVRD_HELICASE_ATP_BIND"/>
    <property type="match status" value="1"/>
</dbReference>
<sequence length="775" mass="87601">MARRPHGGARICHCTRDTFSTRRRFPSAPTRYKTDEPQGEHVFTDPAQPNPSRQAACDANGRAGCAENEADPVFQEEQRHLSEVYAALCGMKRAIVAKIEKLDSDVAADKEMLADELTGNFASMGEAFETYAEFASANKSIDLYNAAQELNFQNLQKVSLLLHQPYFAKVVLQFKPGDAPKELYIGNAGISDENYRRLVVDWRSPVAETYYNQENGPTSYVANGRTIKADLKLRRQFDIEADRLNAYFDTTVAIQDAMLLASLSQERTSRMKDITATIQKEQNEVIRHQDCDVLLVNGIAGSGKTSVLMQRIAYLFYRQRETLRPEEVYLITPNPVFSRYIAQVLPDLGERNPETMTFNQFMAHIMPPERSRGRSDVDLSALERIDEAVRGLRFEPDDFKDIVCDGTQLISAGQIRQAADKFKRIPAGPHLVTLMREELHKRLNSRLRQMAASERAQNEATSLSIQEQVRIFHETIAPQTDAELRECALTYLNDRYAAAFDIVERDEWLRIDRIGMRLLRAEGLLPVEWAYLKMAVTGMGDASVKYVMIDEVQDYTCAQLMVLRRYFRRAHFLLLGDENQAIKAHTASFSEVRSLFEKTGLHVEECRLMTSYRSSPQITRLFSHLMPEEDRIRVSSVQHMREEPRIASFSDAASYEGALRETVERAKEHAGLTAVIANDRAALKRIAKMLGDAAPAVIDDDATLPARGVVLMTLEFAKGLEFDHVVIPDAREEVFGDDRVAKNRLYTSISRATGRITILAPGPITPLLQHEDRPA</sequence>
<organism evidence="8 9">
    <name type="scientific">Slackia piriformis</name>
    <dbReference type="NCBI Taxonomy" id="626934"/>
    <lineage>
        <taxon>Bacteria</taxon>
        <taxon>Bacillati</taxon>
        <taxon>Actinomycetota</taxon>
        <taxon>Coriobacteriia</taxon>
        <taxon>Eggerthellales</taxon>
        <taxon>Eggerthellaceae</taxon>
        <taxon>Slackia</taxon>
    </lineage>
</organism>
<keyword evidence="2 5" id="KW-0378">Hydrolase</keyword>
<dbReference type="SUPFAM" id="SSF52540">
    <property type="entry name" value="P-loop containing nucleoside triphosphate hydrolases"/>
    <property type="match status" value="1"/>
</dbReference>
<comment type="caution">
    <text evidence="8">The sequence shown here is derived from an EMBL/GenBank/DDBJ whole genome shotgun (WGS) entry which is preliminary data.</text>
</comment>
<dbReference type="PANTHER" id="PTHR11070:SF17">
    <property type="entry name" value="DNA HELICASE IV"/>
    <property type="match status" value="1"/>
</dbReference>
<evidence type="ECO:0000259" key="7">
    <source>
        <dbReference type="PROSITE" id="PS51198"/>
    </source>
</evidence>
<dbReference type="GO" id="GO:0003677">
    <property type="term" value="F:DNA binding"/>
    <property type="evidence" value="ECO:0007669"/>
    <property type="project" value="InterPro"/>
</dbReference>
<name>A0A943YYZ6_9ACTN</name>
<evidence type="ECO:0000313" key="9">
    <source>
        <dbReference type="Proteomes" id="UP000727506"/>
    </source>
</evidence>
<dbReference type="GO" id="GO:0005524">
    <property type="term" value="F:ATP binding"/>
    <property type="evidence" value="ECO:0007669"/>
    <property type="project" value="UniProtKB-UniRule"/>
</dbReference>
<evidence type="ECO:0000256" key="3">
    <source>
        <dbReference type="ARBA" id="ARBA00022806"/>
    </source>
</evidence>
<evidence type="ECO:0000256" key="4">
    <source>
        <dbReference type="ARBA" id="ARBA00022840"/>
    </source>
</evidence>
<dbReference type="InterPro" id="IPR027417">
    <property type="entry name" value="P-loop_NTPase"/>
</dbReference>
<dbReference type="AlphaFoldDB" id="A0A943YYZ6"/>
<gene>
    <name evidence="8" type="ORF">KH142_05255</name>
</gene>
<protein>
    <submittedName>
        <fullName evidence="8">AAA family ATPase</fullName>
    </submittedName>
</protein>
<proteinExistence type="predicted"/>
<accession>A0A943YYZ6</accession>
<dbReference type="Proteomes" id="UP000727506">
    <property type="component" value="Unassembled WGS sequence"/>
</dbReference>
<feature type="region of interest" description="Disordered" evidence="6">
    <location>
        <begin position="27"/>
        <end position="55"/>
    </location>
</feature>
<keyword evidence="3 5" id="KW-0347">Helicase</keyword>
<dbReference type="PANTHER" id="PTHR11070">
    <property type="entry name" value="UVRD / RECB / PCRA DNA HELICASE FAMILY MEMBER"/>
    <property type="match status" value="1"/>
</dbReference>
<dbReference type="GO" id="GO:0005829">
    <property type="term" value="C:cytosol"/>
    <property type="evidence" value="ECO:0007669"/>
    <property type="project" value="TreeGrafter"/>
</dbReference>
<evidence type="ECO:0000256" key="6">
    <source>
        <dbReference type="SAM" id="MobiDB-lite"/>
    </source>
</evidence>